<comment type="caution">
    <text evidence="1">The sequence shown here is derived from an EMBL/GenBank/DDBJ whole genome shotgun (WGS) entry which is preliminary data.</text>
</comment>
<dbReference type="EMBL" id="JAUSSU010000003">
    <property type="protein sequence ID" value="MDQ0112406.1"/>
    <property type="molecule type" value="Genomic_DNA"/>
</dbReference>
<organism evidence="1 2">
    <name type="scientific">Paenibacillus harenae</name>
    <dbReference type="NCBI Taxonomy" id="306543"/>
    <lineage>
        <taxon>Bacteria</taxon>
        <taxon>Bacillati</taxon>
        <taxon>Bacillota</taxon>
        <taxon>Bacilli</taxon>
        <taxon>Bacillales</taxon>
        <taxon>Paenibacillaceae</taxon>
        <taxon>Paenibacillus</taxon>
    </lineage>
</organism>
<protein>
    <submittedName>
        <fullName evidence="1">Uncharacterized protein</fullName>
    </submittedName>
</protein>
<evidence type="ECO:0000313" key="2">
    <source>
        <dbReference type="Proteomes" id="UP001229346"/>
    </source>
</evidence>
<gene>
    <name evidence="1" type="ORF">J2T15_001841</name>
</gene>
<dbReference type="Proteomes" id="UP001229346">
    <property type="component" value="Unassembled WGS sequence"/>
</dbReference>
<reference evidence="1 2" key="1">
    <citation type="submission" date="2023-07" db="EMBL/GenBank/DDBJ databases">
        <title>Sorghum-associated microbial communities from plants grown in Nebraska, USA.</title>
        <authorList>
            <person name="Schachtman D."/>
        </authorList>
    </citation>
    <scope>NUCLEOTIDE SEQUENCE [LARGE SCALE GENOMIC DNA]</scope>
    <source>
        <strain evidence="1 2">CC482</strain>
    </source>
</reference>
<name>A0ABT9TZX0_PAEHA</name>
<accession>A0ABT9TZX0</accession>
<proteinExistence type="predicted"/>
<keyword evidence="2" id="KW-1185">Reference proteome</keyword>
<evidence type="ECO:0000313" key="1">
    <source>
        <dbReference type="EMBL" id="MDQ0112406.1"/>
    </source>
</evidence>
<sequence>MCVSLAAFQAADGTFFCAFLEESHWHWRIILVALDQRMEVDDDAGNHAQL</sequence>